<proteinExistence type="predicted"/>
<evidence type="ECO:0000259" key="4">
    <source>
        <dbReference type="Pfam" id="PF23359"/>
    </source>
</evidence>
<dbReference type="InterPro" id="IPR024412">
    <property type="entry name" value="Lsr2_dim_dom"/>
</dbReference>
<feature type="domain" description="Lsr2 DNA-binding" evidence="4">
    <location>
        <begin position="82"/>
        <end position="111"/>
    </location>
</feature>
<dbReference type="PATRIC" id="fig|1766.6.peg.6010"/>
<dbReference type="GO" id="GO:0016746">
    <property type="term" value="F:acyltransferase activity"/>
    <property type="evidence" value="ECO:0007669"/>
    <property type="project" value="InterPro"/>
</dbReference>
<dbReference type="GO" id="GO:0003677">
    <property type="term" value="F:DNA binding"/>
    <property type="evidence" value="ECO:0007669"/>
    <property type="project" value="UniProtKB-KW"/>
</dbReference>
<evidence type="ECO:0000259" key="3">
    <source>
        <dbReference type="Pfam" id="PF11774"/>
    </source>
</evidence>
<feature type="region of interest" description="Disordered" evidence="2">
    <location>
        <begin position="57"/>
        <end position="79"/>
    </location>
</feature>
<dbReference type="InterPro" id="IPR055370">
    <property type="entry name" value="Lsr2_DNA-bd"/>
</dbReference>
<dbReference type="Proteomes" id="UP000057134">
    <property type="component" value="Chromosome"/>
</dbReference>
<dbReference type="Pfam" id="PF11774">
    <property type="entry name" value="Lsr2"/>
    <property type="match status" value="1"/>
</dbReference>
<accession>A0A0N9YJQ1</accession>
<reference evidence="5 6" key="1">
    <citation type="journal article" date="2015" name="MBio">
        <title>Enzymatic Degradation of Phenazines Can Generate Energy and Protect Sensitive Organisms from Toxicity.</title>
        <authorList>
            <person name="Costa K.C."/>
            <person name="Bergkessel M."/>
            <person name="Saunders S."/>
            <person name="Korlach J."/>
            <person name="Newman D.K."/>
        </authorList>
    </citation>
    <scope>NUCLEOTIDE SEQUENCE [LARGE SCALE GENOMIC DNA]</scope>
    <source>
        <strain evidence="5 6">CT6</strain>
    </source>
</reference>
<dbReference type="EMBL" id="CP011269">
    <property type="protein sequence ID" value="ALI29827.1"/>
    <property type="molecule type" value="Genomic_DNA"/>
</dbReference>
<evidence type="ECO:0000256" key="2">
    <source>
        <dbReference type="SAM" id="MobiDB-lite"/>
    </source>
</evidence>
<dbReference type="STRING" id="1766.XA26_60460"/>
<dbReference type="Pfam" id="PF23359">
    <property type="entry name" value="Lsr2_DNA-bd"/>
    <property type="match status" value="1"/>
</dbReference>
<dbReference type="RefSeq" id="WP_054603863.1">
    <property type="nucleotide sequence ID" value="NZ_CP011269.1"/>
</dbReference>
<dbReference type="InterPro" id="IPR042261">
    <property type="entry name" value="Lsr2-like_dimerization"/>
</dbReference>
<organism evidence="5 6">
    <name type="scientific">Mycolicibacterium fortuitum</name>
    <name type="common">Mycobacterium fortuitum</name>
    <dbReference type="NCBI Taxonomy" id="1766"/>
    <lineage>
        <taxon>Bacteria</taxon>
        <taxon>Bacillati</taxon>
        <taxon>Actinomycetota</taxon>
        <taxon>Actinomycetes</taxon>
        <taxon>Mycobacteriales</taxon>
        <taxon>Mycobacteriaceae</taxon>
        <taxon>Mycolicibacterium</taxon>
    </lineage>
</organism>
<dbReference type="KEGG" id="mft:XA26_60460"/>
<name>A0A0N9YJQ1_MYCFO</name>
<protein>
    <submittedName>
        <fullName evidence="5">Histone protein Lsr2</fullName>
    </submittedName>
</protein>
<keyword evidence="6" id="KW-1185">Reference proteome</keyword>
<gene>
    <name evidence="5" type="ORF">XA26_60460</name>
</gene>
<keyword evidence="1" id="KW-0238">DNA-binding</keyword>
<evidence type="ECO:0000256" key="1">
    <source>
        <dbReference type="ARBA" id="ARBA00023125"/>
    </source>
</evidence>
<feature type="domain" description="Lsr2 dimerization" evidence="3">
    <location>
        <begin position="1"/>
        <end position="56"/>
    </location>
</feature>
<dbReference type="InterPro" id="IPR036625">
    <property type="entry name" value="E3-bd_dom_sf"/>
</dbReference>
<sequence length="125" mass="13646">MGKRISVEMFDDLEPELAADVTIEFAFEGVGYQIDLSSKNADRFRKELVPWIQAATATSGREVRPDAKPRTPSGQAGLPRTEIRAWARANGYPVSDRGNVSAAVVRAWKSATAHDIRGEVACADE</sequence>
<dbReference type="AlphaFoldDB" id="A0A0N9YJQ1"/>
<evidence type="ECO:0000313" key="6">
    <source>
        <dbReference type="Proteomes" id="UP000057134"/>
    </source>
</evidence>
<dbReference type="Gene3D" id="4.10.320.10">
    <property type="entry name" value="E3-binding domain"/>
    <property type="match status" value="1"/>
</dbReference>
<dbReference type="Gene3D" id="3.30.60.230">
    <property type="entry name" value="Lsr2, dimerization domain"/>
    <property type="match status" value="1"/>
</dbReference>
<evidence type="ECO:0000313" key="5">
    <source>
        <dbReference type="EMBL" id="ALI29827.1"/>
    </source>
</evidence>